<dbReference type="InterPro" id="IPR036286">
    <property type="entry name" value="LexA/Signal_pep-like_sf"/>
</dbReference>
<dbReference type="InterPro" id="IPR019758">
    <property type="entry name" value="Pept_S26A_signal_pept_1_CS"/>
</dbReference>
<accession>A0A0H4T4V2</accession>
<dbReference type="PROSITE" id="PS00761">
    <property type="entry name" value="SPASE_I_3"/>
    <property type="match status" value="1"/>
</dbReference>
<keyword evidence="6" id="KW-0472">Membrane</keyword>
<feature type="active site" evidence="5">
    <location>
        <position position="49"/>
    </location>
</feature>
<feature type="transmembrane region" description="Helical" evidence="6">
    <location>
        <begin position="21"/>
        <end position="43"/>
    </location>
</feature>
<evidence type="ECO:0000259" key="7">
    <source>
        <dbReference type="Pfam" id="PF10502"/>
    </source>
</evidence>
<dbReference type="NCBIfam" id="TIGR02227">
    <property type="entry name" value="sigpep_I_bact"/>
    <property type="match status" value="1"/>
</dbReference>
<keyword evidence="4 6" id="KW-0378">Hydrolase</keyword>
<dbReference type="SUPFAM" id="SSF51306">
    <property type="entry name" value="LexA/Signal peptidase"/>
    <property type="match status" value="1"/>
</dbReference>
<reference evidence="8" key="1">
    <citation type="journal article" date="2015" name="ISME J.">
        <title>Aquifer environment selects for microbial species cohorts in sediment and groundwater.</title>
        <authorList>
            <person name="Hug L.A."/>
            <person name="Thomas B.C."/>
            <person name="Brown C.T."/>
            <person name="Frischkorn K.R."/>
            <person name="Williams K.H."/>
            <person name="Tringe S.G."/>
            <person name="Banfield J.F."/>
        </authorList>
    </citation>
    <scope>NUCLEOTIDE SEQUENCE</scope>
</reference>
<dbReference type="EC" id="3.4.21.89" evidence="3 6"/>
<proteinExistence type="inferred from homology"/>
<comment type="catalytic activity">
    <reaction evidence="1 6">
        <text>Cleavage of hydrophobic, N-terminal signal or leader sequences from secreted and periplasmic proteins.</text>
        <dbReference type="EC" id="3.4.21.89"/>
    </reaction>
</comment>
<dbReference type="PRINTS" id="PR00727">
    <property type="entry name" value="LEADERPTASE"/>
</dbReference>
<dbReference type="AlphaFoldDB" id="A0A0H4T4V2"/>
<protein>
    <recommendedName>
        <fullName evidence="3 6">Signal peptidase I</fullName>
        <ecNumber evidence="3 6">3.4.21.89</ecNumber>
    </recommendedName>
</protein>
<dbReference type="InterPro" id="IPR000223">
    <property type="entry name" value="Pept_S26A_signal_pept_1"/>
</dbReference>
<evidence type="ECO:0000256" key="1">
    <source>
        <dbReference type="ARBA" id="ARBA00000677"/>
    </source>
</evidence>
<feature type="domain" description="Peptidase S26" evidence="7">
    <location>
        <begin position="19"/>
        <end position="194"/>
    </location>
</feature>
<evidence type="ECO:0000256" key="6">
    <source>
        <dbReference type="RuleBase" id="RU362042"/>
    </source>
</evidence>
<comment type="similarity">
    <text evidence="2 6">Belongs to the peptidase S26 family.</text>
</comment>
<feature type="active site" evidence="5">
    <location>
        <position position="104"/>
    </location>
</feature>
<dbReference type="PROSITE" id="PS00760">
    <property type="entry name" value="SPASE_I_2"/>
    <property type="match status" value="1"/>
</dbReference>
<dbReference type="InterPro" id="IPR019533">
    <property type="entry name" value="Peptidase_S26"/>
</dbReference>
<sequence>MMTSEPGIRAAGTRKGKLREYAEAFGVALLIALVVRTLLLQAFKIPSGSMENTLLIGDHIFVNKFIYGYHVPYTKGRTLAFSTPKRGDIVVFVFPEDPAKDFIKRVIGVPGDVVEIRQKTVYVNGAPLEEGYTRFSDGKNVDGFLRIRDVMPPVRVPEGKLFMMGDNRDRSYDSRFWGFVDMDAVIGKALFIYFSIDWNRGVGWAEVWRYPELIRWDRIGRALR</sequence>
<keyword evidence="6" id="KW-0812">Transmembrane</keyword>
<dbReference type="GO" id="GO:0009003">
    <property type="term" value="F:signal peptidase activity"/>
    <property type="evidence" value="ECO:0007669"/>
    <property type="project" value="UniProtKB-EC"/>
</dbReference>
<organism evidence="8">
    <name type="scientific">uncultured delta proteobacterium Rifle_16ft_4_minimus_184</name>
    <dbReference type="NCBI Taxonomy" id="1665175"/>
    <lineage>
        <taxon>Bacteria</taxon>
        <taxon>Deltaproteobacteria</taxon>
        <taxon>environmental samples</taxon>
    </lineage>
</organism>
<dbReference type="GO" id="GO:0004252">
    <property type="term" value="F:serine-type endopeptidase activity"/>
    <property type="evidence" value="ECO:0007669"/>
    <property type="project" value="InterPro"/>
</dbReference>
<keyword evidence="6" id="KW-0645">Protease</keyword>
<evidence type="ECO:0000256" key="4">
    <source>
        <dbReference type="ARBA" id="ARBA00022801"/>
    </source>
</evidence>
<evidence type="ECO:0000256" key="3">
    <source>
        <dbReference type="ARBA" id="ARBA00013208"/>
    </source>
</evidence>
<dbReference type="InterPro" id="IPR019757">
    <property type="entry name" value="Pept_S26A_signal_pept_1_Lys-AS"/>
</dbReference>
<keyword evidence="6" id="KW-1133">Transmembrane helix</keyword>
<comment type="subcellular location">
    <subcellularLocation>
        <location evidence="6">Membrane</location>
        <topology evidence="6">Single-pass type II membrane protein</topology>
    </subcellularLocation>
</comment>
<evidence type="ECO:0000256" key="5">
    <source>
        <dbReference type="PIRSR" id="PIRSR600223-1"/>
    </source>
</evidence>
<name>A0A0H4T4V2_9DELT</name>
<dbReference type="CDD" id="cd06530">
    <property type="entry name" value="S26_SPase_I"/>
    <property type="match status" value="1"/>
</dbReference>
<dbReference type="GO" id="GO:0006465">
    <property type="term" value="P:signal peptide processing"/>
    <property type="evidence" value="ECO:0007669"/>
    <property type="project" value="InterPro"/>
</dbReference>
<dbReference type="PANTHER" id="PTHR43390">
    <property type="entry name" value="SIGNAL PEPTIDASE I"/>
    <property type="match status" value="1"/>
</dbReference>
<evidence type="ECO:0000313" key="8">
    <source>
        <dbReference type="EMBL" id="AKQ01397.1"/>
    </source>
</evidence>
<evidence type="ECO:0000256" key="2">
    <source>
        <dbReference type="ARBA" id="ARBA00009370"/>
    </source>
</evidence>
<dbReference type="EMBL" id="KT006965">
    <property type="protein sequence ID" value="AKQ01397.1"/>
    <property type="molecule type" value="Genomic_DNA"/>
</dbReference>
<dbReference type="GO" id="GO:0016020">
    <property type="term" value="C:membrane"/>
    <property type="evidence" value="ECO:0007669"/>
    <property type="project" value="UniProtKB-SubCell"/>
</dbReference>
<dbReference type="Gene3D" id="2.10.109.10">
    <property type="entry name" value="Umud Fragment, subunit A"/>
    <property type="match status" value="1"/>
</dbReference>
<dbReference type="PANTHER" id="PTHR43390:SF1">
    <property type="entry name" value="CHLOROPLAST PROCESSING PEPTIDASE"/>
    <property type="match status" value="1"/>
</dbReference>
<dbReference type="Pfam" id="PF10502">
    <property type="entry name" value="Peptidase_S26"/>
    <property type="match status" value="1"/>
</dbReference>